<gene>
    <name evidence="3" type="primary">LOC113209522</name>
</gene>
<dbReference type="KEGG" id="foc:113209522"/>
<feature type="domain" description="F-box" evidence="1">
    <location>
        <begin position="26"/>
        <end position="73"/>
    </location>
</feature>
<evidence type="ECO:0000259" key="1">
    <source>
        <dbReference type="PROSITE" id="PS50181"/>
    </source>
</evidence>
<accession>A0A9C6U2C5</accession>
<reference evidence="3" key="1">
    <citation type="submission" date="2025-08" db="UniProtKB">
        <authorList>
            <consortium name="RefSeq"/>
        </authorList>
    </citation>
    <scope>IDENTIFICATION</scope>
    <source>
        <tissue evidence="3">Whole organism</tissue>
    </source>
</reference>
<dbReference type="Pfam" id="PF12937">
    <property type="entry name" value="F-box-like"/>
    <property type="match status" value="1"/>
</dbReference>
<keyword evidence="2" id="KW-1185">Reference proteome</keyword>
<dbReference type="AlphaFoldDB" id="A0A9C6U2C5"/>
<dbReference type="GeneID" id="113209522"/>
<evidence type="ECO:0000313" key="3">
    <source>
        <dbReference type="RefSeq" id="XP_052123996.1"/>
    </source>
</evidence>
<dbReference type="InterPro" id="IPR001810">
    <property type="entry name" value="F-box_dom"/>
</dbReference>
<protein>
    <submittedName>
        <fullName evidence="3">Uncharacterized protein LOC113209522</fullName>
    </submittedName>
</protein>
<dbReference type="Proteomes" id="UP000504606">
    <property type="component" value="Unplaced"/>
</dbReference>
<evidence type="ECO:0000313" key="2">
    <source>
        <dbReference type="Proteomes" id="UP000504606"/>
    </source>
</evidence>
<dbReference type="RefSeq" id="XP_052123996.1">
    <property type="nucleotide sequence ID" value="XM_052268036.1"/>
</dbReference>
<name>A0A9C6U2C5_FRAOC</name>
<dbReference type="CDD" id="cd09917">
    <property type="entry name" value="F-box_SF"/>
    <property type="match status" value="1"/>
</dbReference>
<dbReference type="OrthoDB" id="9970474at2759"/>
<dbReference type="SUPFAM" id="SSF81383">
    <property type="entry name" value="F-box domain"/>
    <property type="match status" value="1"/>
</dbReference>
<organism evidence="2 3">
    <name type="scientific">Frankliniella occidentalis</name>
    <name type="common">Western flower thrips</name>
    <name type="synonym">Euthrips occidentalis</name>
    <dbReference type="NCBI Taxonomy" id="133901"/>
    <lineage>
        <taxon>Eukaryota</taxon>
        <taxon>Metazoa</taxon>
        <taxon>Ecdysozoa</taxon>
        <taxon>Arthropoda</taxon>
        <taxon>Hexapoda</taxon>
        <taxon>Insecta</taxon>
        <taxon>Pterygota</taxon>
        <taxon>Neoptera</taxon>
        <taxon>Paraneoptera</taxon>
        <taxon>Thysanoptera</taxon>
        <taxon>Terebrantia</taxon>
        <taxon>Thripoidea</taxon>
        <taxon>Thripidae</taxon>
        <taxon>Frankliniella</taxon>
    </lineage>
</organism>
<proteinExistence type="predicted"/>
<dbReference type="PROSITE" id="PS50181">
    <property type="entry name" value="FBOX"/>
    <property type="match status" value="1"/>
</dbReference>
<sequence length="381" mass="42630">MLPHKRACNDAVTLGNSTGQLDLPVNVTLTSLADLPLLKVLSYVPGTDLGAVARVCTRLYALTRGHWSVWRGKQACFSFKDHEGLLALLRVTPPSWESLEVCMADPKLRWDHKDIPDPDPKENYNVAKVIEGGRTLSLSLLSETLAVTVIQEFGQRRIKNLSIELHDVRRRDLFFSSLHQATSLETINVKWSWPPSCEGWEPQSYRASSRWPQVLPRLHSVTLDYRGNHHAEFKHECRWLRLLIEAHCEQLRRVSLRSPEVMSLLEFCPSGLERLTVTPVEGMAEKLEPLLQGLRELEFIGRFSSKAGKELAVLLRAWPGPLVSLGLEHFPEEVVRALGSGALAGLKHLRLGDPLEVVAERALSTALPGLPSLTRLVLSAL</sequence>
<dbReference type="InterPro" id="IPR036047">
    <property type="entry name" value="F-box-like_dom_sf"/>
</dbReference>